<evidence type="ECO:0000313" key="5">
    <source>
        <dbReference type="Proteomes" id="UP000324021"/>
    </source>
</evidence>
<dbReference type="STRING" id="392421.SAMN04488694_104158"/>
<gene>
    <name evidence="3" type="ORF">SAMN04488694_104158</name>
    <name evidence="2" type="ORF">SAMN05192552_1004144</name>
</gene>
<organism evidence="2 5">
    <name type="scientific">Natrinema hispanicum</name>
    <dbReference type="NCBI Taxonomy" id="392421"/>
    <lineage>
        <taxon>Archaea</taxon>
        <taxon>Methanobacteriati</taxon>
        <taxon>Methanobacteriota</taxon>
        <taxon>Stenosarchaea group</taxon>
        <taxon>Halobacteria</taxon>
        <taxon>Halobacteriales</taxon>
        <taxon>Natrialbaceae</taxon>
        <taxon>Natrinema</taxon>
    </lineage>
</organism>
<proteinExistence type="predicted"/>
<name>A0A1G6LZK8_9EURY</name>
<dbReference type="Gene3D" id="6.10.250.1680">
    <property type="match status" value="1"/>
</dbReference>
<dbReference type="PANTHER" id="PTHR41913:SF1">
    <property type="entry name" value="DUF1684 DOMAIN-CONTAINING PROTEIN"/>
    <property type="match status" value="1"/>
</dbReference>
<dbReference type="AlphaFoldDB" id="A0A1G6LZK8"/>
<protein>
    <recommendedName>
        <fullName evidence="6">DUF1684 domain-containing protein</fullName>
    </recommendedName>
</protein>
<evidence type="ECO:0000313" key="4">
    <source>
        <dbReference type="Proteomes" id="UP000199320"/>
    </source>
</evidence>
<evidence type="ECO:0008006" key="6">
    <source>
        <dbReference type="Google" id="ProtNLM"/>
    </source>
</evidence>
<accession>A0A1G6LZK8</accession>
<dbReference type="EMBL" id="FOIC01000004">
    <property type="protein sequence ID" value="SET18313.1"/>
    <property type="molecule type" value="Genomic_DNA"/>
</dbReference>
<feature type="region of interest" description="Disordered" evidence="1">
    <location>
        <begin position="1"/>
        <end position="35"/>
    </location>
</feature>
<dbReference type="Proteomes" id="UP000199320">
    <property type="component" value="Unassembled WGS sequence"/>
</dbReference>
<dbReference type="RefSeq" id="WP_092931025.1">
    <property type="nucleotide sequence ID" value="NZ_FMZP01000004.1"/>
</dbReference>
<evidence type="ECO:0000256" key="1">
    <source>
        <dbReference type="SAM" id="MobiDB-lite"/>
    </source>
</evidence>
<dbReference type="EMBL" id="FMZP01000004">
    <property type="protein sequence ID" value="SDC48712.1"/>
    <property type="molecule type" value="Genomic_DNA"/>
</dbReference>
<dbReference type="InterPro" id="IPR012467">
    <property type="entry name" value="DUF1684"/>
</dbReference>
<dbReference type="PANTHER" id="PTHR41913">
    <property type="entry name" value="DUF1684 DOMAIN-CONTAINING PROTEIN"/>
    <property type="match status" value="1"/>
</dbReference>
<sequence>MAADWRDAIETQREQKNQYFGEHPHSPLSPDERESFDGLEYYPIDEEYRFELPLQEYDDPEGITVGTSTDGEQEYLEWGEFQFTVDGEDVTLQAYKSEPDDDRLWVPFRDATSGDETYGAGRYLDLEVDSHRTSDSDWVLDFNEAYNPTCAYSDQYECPLPPMDNWLEVPIEAGEKDYGDH</sequence>
<dbReference type="Pfam" id="PF07920">
    <property type="entry name" value="DUF1684"/>
    <property type="match status" value="1"/>
</dbReference>
<evidence type="ECO:0000313" key="2">
    <source>
        <dbReference type="EMBL" id="SDC48712.1"/>
    </source>
</evidence>
<dbReference type="Proteomes" id="UP000324021">
    <property type="component" value="Unassembled WGS sequence"/>
</dbReference>
<keyword evidence="4" id="KW-1185">Reference proteome</keyword>
<dbReference type="OrthoDB" id="334216at2157"/>
<evidence type="ECO:0000313" key="3">
    <source>
        <dbReference type="EMBL" id="SET18313.1"/>
    </source>
</evidence>
<reference evidence="4 5" key="1">
    <citation type="submission" date="2016-10" db="EMBL/GenBank/DDBJ databases">
        <authorList>
            <person name="Varghese N."/>
            <person name="Submissions S."/>
        </authorList>
    </citation>
    <scope>NUCLEOTIDE SEQUENCE [LARGE SCALE GENOMIC DNA]</scope>
    <source>
        <strain evidence="2 5">CDM_1</strain>
        <strain evidence="4">CDM_6</strain>
    </source>
</reference>
<reference evidence="3" key="2">
    <citation type="submission" date="2016-10" db="EMBL/GenBank/DDBJ databases">
        <authorList>
            <person name="de Groot N.N."/>
        </authorList>
    </citation>
    <scope>NUCLEOTIDE SEQUENCE [LARGE SCALE GENOMIC DNA]</scope>
    <source>
        <strain evidence="3">CDM_6</strain>
    </source>
</reference>